<accession>A0ABY4KXZ8</accession>
<dbReference type="Proteomes" id="UP000832041">
    <property type="component" value="Chromosome"/>
</dbReference>
<evidence type="ECO:0000313" key="3">
    <source>
        <dbReference type="Proteomes" id="UP000832041"/>
    </source>
</evidence>
<gene>
    <name evidence="2" type="ORF">FOF52_03220</name>
</gene>
<dbReference type="InterPro" id="IPR009776">
    <property type="entry name" value="Spore_0_M"/>
</dbReference>
<feature type="compositionally biased region" description="Gly residues" evidence="1">
    <location>
        <begin position="278"/>
        <end position="287"/>
    </location>
</feature>
<keyword evidence="3" id="KW-1185">Reference proteome</keyword>
<dbReference type="RefSeq" id="WP_248592345.1">
    <property type="nucleotide sequence ID" value="NZ_BAABEB010000012.1"/>
</dbReference>
<dbReference type="PANTHER" id="PTHR40053">
    <property type="entry name" value="SPORULATION-CONTROL PROTEIN SPO0M"/>
    <property type="match status" value="1"/>
</dbReference>
<dbReference type="PANTHER" id="PTHR40053:SF1">
    <property type="entry name" value="SPORULATION-CONTROL PROTEIN SPO0M"/>
    <property type="match status" value="1"/>
</dbReference>
<organism evidence="2 3">
    <name type="scientific">Thermobifida alba</name>
    <name type="common">Thermomonospora alba</name>
    <dbReference type="NCBI Taxonomy" id="53522"/>
    <lineage>
        <taxon>Bacteria</taxon>
        <taxon>Bacillati</taxon>
        <taxon>Actinomycetota</taxon>
        <taxon>Actinomycetes</taxon>
        <taxon>Streptosporangiales</taxon>
        <taxon>Nocardiopsidaceae</taxon>
        <taxon>Thermobifida</taxon>
    </lineage>
</organism>
<dbReference type="Pfam" id="PF07070">
    <property type="entry name" value="Spo0M"/>
    <property type="match status" value="1"/>
</dbReference>
<name>A0ABY4KXZ8_THEAE</name>
<sequence length="351" mass="37500">MVFKRFLMAFGVGGPSIDTVLRSPHTSPGAFLEGVVELSGGDSHVLIEEIAVCLASTVEVEAGDSEGVAGIEFARFPVAGAFHLAAGERRSIPFRYPVPWQAPVTAAGGGPLPGTGVGLRTDVVVGQAPDKGDLDPVLIHPLPVQDRILEAFARLGFALKHTDLEHGHLVGTAQQFPFFQEIEFHPSPRYAHEIEEVEVSFVADPEGVDVIIEFDRRGGLFTEGQDLYGRFRVAHYDVDRVDWVAQVDAWIAQSLERHRSLFGGYGHGYPGHPGHGYPGHPGHGYPGHGYPEHASPKYQEHGHHGGSGLGGVVAGIAGGLAAGYVAGEIIDEIGDAFEGDDEDEGGWEEDE</sequence>
<evidence type="ECO:0000256" key="1">
    <source>
        <dbReference type="SAM" id="MobiDB-lite"/>
    </source>
</evidence>
<proteinExistence type="predicted"/>
<reference evidence="2 3" key="1">
    <citation type="submission" date="2020-04" db="EMBL/GenBank/DDBJ databases">
        <title>Thermobifida alba genome sequencing and assembly.</title>
        <authorList>
            <person name="Luzics S."/>
            <person name="Horvath B."/>
            <person name="Nagy I."/>
            <person name="Toth A."/>
            <person name="Nagy I."/>
            <person name="Kukolya J."/>
        </authorList>
    </citation>
    <scope>NUCLEOTIDE SEQUENCE [LARGE SCALE GENOMIC DNA]</scope>
    <source>
        <strain evidence="2 3">DSM 43795</strain>
    </source>
</reference>
<feature type="compositionally biased region" description="Basic and acidic residues" evidence="1">
    <location>
        <begin position="290"/>
        <end position="303"/>
    </location>
</feature>
<evidence type="ECO:0000313" key="2">
    <source>
        <dbReference type="EMBL" id="UPT20099.1"/>
    </source>
</evidence>
<dbReference type="EMBL" id="CP051627">
    <property type="protein sequence ID" value="UPT20099.1"/>
    <property type="molecule type" value="Genomic_DNA"/>
</dbReference>
<feature type="region of interest" description="Disordered" evidence="1">
    <location>
        <begin position="278"/>
        <end position="305"/>
    </location>
</feature>
<protein>
    <submittedName>
        <fullName evidence="2">Sporulation protein</fullName>
    </submittedName>
</protein>